<comment type="caution">
    <text evidence="1">The sequence shown here is derived from an EMBL/GenBank/DDBJ whole genome shotgun (WGS) entry which is preliminary data.</text>
</comment>
<evidence type="ECO:0000313" key="2">
    <source>
        <dbReference type="Proteomes" id="UP000499080"/>
    </source>
</evidence>
<dbReference type="EMBL" id="BGPR01003705">
    <property type="protein sequence ID" value="GBM91435.1"/>
    <property type="molecule type" value="Genomic_DNA"/>
</dbReference>
<reference evidence="1 2" key="1">
    <citation type="journal article" date="2019" name="Sci. Rep.">
        <title>Orb-weaving spider Araneus ventricosus genome elucidates the spidroin gene catalogue.</title>
        <authorList>
            <person name="Kono N."/>
            <person name="Nakamura H."/>
            <person name="Ohtoshi R."/>
            <person name="Moran D.A.P."/>
            <person name="Shinohara A."/>
            <person name="Yoshida Y."/>
            <person name="Fujiwara M."/>
            <person name="Mori M."/>
            <person name="Tomita M."/>
            <person name="Arakawa K."/>
        </authorList>
    </citation>
    <scope>NUCLEOTIDE SEQUENCE [LARGE SCALE GENOMIC DNA]</scope>
</reference>
<evidence type="ECO:0000313" key="1">
    <source>
        <dbReference type="EMBL" id="GBM91435.1"/>
    </source>
</evidence>
<name>A0A4Y2JNM0_ARAVE</name>
<organism evidence="1 2">
    <name type="scientific">Araneus ventricosus</name>
    <name type="common">Orbweaver spider</name>
    <name type="synonym">Epeira ventricosa</name>
    <dbReference type="NCBI Taxonomy" id="182803"/>
    <lineage>
        <taxon>Eukaryota</taxon>
        <taxon>Metazoa</taxon>
        <taxon>Ecdysozoa</taxon>
        <taxon>Arthropoda</taxon>
        <taxon>Chelicerata</taxon>
        <taxon>Arachnida</taxon>
        <taxon>Araneae</taxon>
        <taxon>Araneomorphae</taxon>
        <taxon>Entelegynae</taxon>
        <taxon>Araneoidea</taxon>
        <taxon>Araneidae</taxon>
        <taxon>Araneus</taxon>
    </lineage>
</organism>
<keyword evidence="2" id="KW-1185">Reference proteome</keyword>
<dbReference type="Proteomes" id="UP000499080">
    <property type="component" value="Unassembled WGS sequence"/>
</dbReference>
<proteinExistence type="predicted"/>
<dbReference type="AlphaFoldDB" id="A0A4Y2JNM0"/>
<gene>
    <name evidence="1" type="ORF">AVEN_2384_1</name>
</gene>
<accession>A0A4Y2JNM0</accession>
<sequence>MLVLGRDFNRGMYGNAGGMKQLIPNLGDDFGDFVDKMYDLQNTTDFSICLLGAGIRISPDVSIRRLGLSRRLYIALLGSPEVELIDCD</sequence>
<protein>
    <submittedName>
        <fullName evidence="1">Uncharacterized protein</fullName>
    </submittedName>
</protein>